<dbReference type="InterPro" id="IPR046520">
    <property type="entry name" value="DUF6697"/>
</dbReference>
<reference evidence="2" key="1">
    <citation type="submission" date="2020-07" db="EMBL/GenBank/DDBJ databases">
        <authorList>
            <person name="Nieuwenhuis M."/>
            <person name="Van De Peppel L.J.J."/>
        </authorList>
    </citation>
    <scope>NUCLEOTIDE SEQUENCE</scope>
    <source>
        <strain evidence="2">AP01</strain>
        <tissue evidence="2">Mycelium</tissue>
    </source>
</reference>
<dbReference type="OrthoDB" id="3002933at2759"/>
<keyword evidence="3" id="KW-1185">Reference proteome</keyword>
<dbReference type="AlphaFoldDB" id="A0A9P7G7K3"/>
<accession>A0A9P7G7K3</accession>
<comment type="caution">
    <text evidence="2">The sequence shown here is derived from an EMBL/GenBank/DDBJ whole genome shotgun (WGS) entry which is preliminary data.</text>
</comment>
<sequence length="240" mass="26877">MFCTTLLKLRDIADGVITAEDLRAAAESVEVPQNDEFGECLPWVLRLVEKLGHEGRLNVRDVDALGKEFEEFAEGNKAFARRTEPTLFTPSMPLEPSVTSRQRYFMAAVNVPHVESVLRKWTKAAAKRHEYSEGLLKHLNNPKVVKNENLSLSLDTVRALLEPIGLDLFPIPIDKDVTDATFSREFLSHLYGGNLRATNPAIAPKRVAEHGLDDFMYPNFEYSPQMPVVPGAPGLWYTVG</sequence>
<dbReference type="Pfam" id="PF20411">
    <property type="entry name" value="DUF6697"/>
    <property type="match status" value="1"/>
</dbReference>
<dbReference type="Proteomes" id="UP000775547">
    <property type="component" value="Unassembled WGS sequence"/>
</dbReference>
<name>A0A9P7G7K3_9AGAR</name>
<protein>
    <recommendedName>
        <fullName evidence="1">DUF6697 domain-containing protein</fullName>
    </recommendedName>
</protein>
<feature type="domain" description="DUF6697" evidence="1">
    <location>
        <begin position="181"/>
        <end position="238"/>
    </location>
</feature>
<dbReference type="EMBL" id="JABCKV010000213">
    <property type="protein sequence ID" value="KAG5642142.1"/>
    <property type="molecule type" value="Genomic_DNA"/>
</dbReference>
<evidence type="ECO:0000313" key="2">
    <source>
        <dbReference type="EMBL" id="KAG5642142.1"/>
    </source>
</evidence>
<reference evidence="2" key="2">
    <citation type="submission" date="2021-10" db="EMBL/GenBank/DDBJ databases">
        <title>Phylogenomics reveals ancestral predisposition of the termite-cultivated fungus Termitomyces towards a domesticated lifestyle.</title>
        <authorList>
            <person name="Auxier B."/>
            <person name="Grum-Grzhimaylo A."/>
            <person name="Cardenas M.E."/>
            <person name="Lodge J.D."/>
            <person name="Laessoe T."/>
            <person name="Pedersen O."/>
            <person name="Smith M.E."/>
            <person name="Kuyper T.W."/>
            <person name="Franco-Molano E.A."/>
            <person name="Baroni T.J."/>
            <person name="Aanen D.K."/>
        </authorList>
    </citation>
    <scope>NUCLEOTIDE SEQUENCE</scope>
    <source>
        <strain evidence="2">AP01</strain>
        <tissue evidence="2">Mycelium</tissue>
    </source>
</reference>
<evidence type="ECO:0000259" key="1">
    <source>
        <dbReference type="Pfam" id="PF20411"/>
    </source>
</evidence>
<gene>
    <name evidence="2" type="ORF">DXG03_003572</name>
</gene>
<proteinExistence type="predicted"/>
<organism evidence="2 3">
    <name type="scientific">Asterophora parasitica</name>
    <dbReference type="NCBI Taxonomy" id="117018"/>
    <lineage>
        <taxon>Eukaryota</taxon>
        <taxon>Fungi</taxon>
        <taxon>Dikarya</taxon>
        <taxon>Basidiomycota</taxon>
        <taxon>Agaricomycotina</taxon>
        <taxon>Agaricomycetes</taxon>
        <taxon>Agaricomycetidae</taxon>
        <taxon>Agaricales</taxon>
        <taxon>Tricholomatineae</taxon>
        <taxon>Lyophyllaceae</taxon>
        <taxon>Asterophora</taxon>
    </lineage>
</organism>
<evidence type="ECO:0000313" key="3">
    <source>
        <dbReference type="Proteomes" id="UP000775547"/>
    </source>
</evidence>